<evidence type="ECO:0000256" key="2">
    <source>
        <dbReference type="SAM" id="Phobius"/>
    </source>
</evidence>
<feature type="transmembrane region" description="Helical" evidence="2">
    <location>
        <begin position="402"/>
        <end position="425"/>
    </location>
</feature>
<organism evidence="3">
    <name type="scientific">Heterosigma akashiwo</name>
    <name type="common">Chromophytic alga</name>
    <name type="synonym">Heterosigma carterae</name>
    <dbReference type="NCBI Taxonomy" id="2829"/>
    <lineage>
        <taxon>Eukaryota</taxon>
        <taxon>Sar</taxon>
        <taxon>Stramenopiles</taxon>
        <taxon>Ochrophyta</taxon>
        <taxon>Raphidophyceae</taxon>
        <taxon>Chattonellales</taxon>
        <taxon>Chattonellaceae</taxon>
        <taxon>Heterosigma</taxon>
    </lineage>
</organism>
<evidence type="ECO:0000313" key="3">
    <source>
        <dbReference type="EMBL" id="CAE0623093.1"/>
    </source>
</evidence>
<reference evidence="3" key="1">
    <citation type="submission" date="2021-01" db="EMBL/GenBank/DDBJ databases">
        <authorList>
            <person name="Corre E."/>
            <person name="Pelletier E."/>
            <person name="Niang G."/>
            <person name="Scheremetjew M."/>
            <person name="Finn R."/>
            <person name="Kale V."/>
            <person name="Holt S."/>
            <person name="Cochrane G."/>
            <person name="Meng A."/>
            <person name="Brown T."/>
            <person name="Cohen L."/>
        </authorList>
    </citation>
    <scope>NUCLEOTIDE SEQUENCE</scope>
    <source>
        <strain evidence="3">CCMP3107</strain>
    </source>
</reference>
<sequence length="433" mass="48129">MYSYSFVGLIPIIWGVISHQEKQGYTITKDWGYVLVLGLMTIALPSVLGKGMGVLLPSTSTFADQCTMLFIWTVLSGALRSFWGPICRRAMTPFVGPAFFFPLQLSVDIYDELIFIVSDYRSAGFVILLSFRVAVNFIRNSGLWWDFVDLLTSKLRLGASRAAAIAAVDEENAGSNNVEHQDKLRQQMHYLEQNSVTEALASLTVLSAVLFDKWLGELGLGESSVNWKLTPAQVNNTLITYTIVGIAIFGTSVISNAVLVTKFNQRLYEAPVGDDLVAEQKHKQSFLSIVFNLLVARSPLSMVNKMRSTSFSLMLDEEKSSSHRKILVADHTSFVSGQPADVIIPDNGFLSSPDEGIGPQPILTNSKEKSCTSKKEEETNDLAGSPPSDWQPAYVKDVWDPFALYFAATVLYVVLNTLFQIVSIYQKMRKEEW</sequence>
<protein>
    <submittedName>
        <fullName evidence="3">Uncharacterized protein</fullName>
    </submittedName>
</protein>
<dbReference type="AlphaFoldDB" id="A0A7S3URJ5"/>
<feature type="region of interest" description="Disordered" evidence="1">
    <location>
        <begin position="358"/>
        <end position="387"/>
    </location>
</feature>
<name>A0A7S3URJ5_HETAK</name>
<proteinExistence type="predicted"/>
<evidence type="ECO:0000256" key="1">
    <source>
        <dbReference type="SAM" id="MobiDB-lite"/>
    </source>
</evidence>
<dbReference type="EMBL" id="HBIU01004759">
    <property type="protein sequence ID" value="CAE0623093.1"/>
    <property type="molecule type" value="Transcribed_RNA"/>
</dbReference>
<feature type="transmembrane region" description="Helical" evidence="2">
    <location>
        <begin position="238"/>
        <end position="259"/>
    </location>
</feature>
<accession>A0A7S3URJ5</accession>
<keyword evidence="2" id="KW-0812">Transmembrane</keyword>
<feature type="compositionally biased region" description="Basic and acidic residues" evidence="1">
    <location>
        <begin position="366"/>
        <end position="377"/>
    </location>
</feature>
<keyword evidence="2" id="KW-0472">Membrane</keyword>
<feature type="transmembrane region" description="Helical" evidence="2">
    <location>
        <begin position="62"/>
        <end position="83"/>
    </location>
</feature>
<feature type="transmembrane region" description="Helical" evidence="2">
    <location>
        <begin position="31"/>
        <end position="56"/>
    </location>
</feature>
<keyword evidence="2" id="KW-1133">Transmembrane helix</keyword>
<gene>
    <name evidence="3" type="ORF">HAKA00212_LOCUS1757</name>
</gene>